<sequence>MLHELVASTGWTTFIYARPRPSISLSRHLDTLTPLGRARYIHLVDRAWSSQTPVARPLLLGHYAIQDASPCLVVTPTMLVLAVANALYVYDFLRGGLEVRWRGQVQLHRGGAHEDISGIGHLGGQTLLVSCTNGQLLRLVISPPGETLRVTTTAHYAHPPTHTNNITSLSTSRVGCGLALTTRSAGVVSLYCTRSPWVEPTSWAEDATTTRGHPRIWCSLIARSDTLALTGSTRITLRPILPTGAATSTWLPGPLKPSACYALAQLGEDTILSGWHDGIVRMYDLRVRTTDAVMSLGDPWSDSGVYSVGAGGGSGTHLAIFDIRSPLTAYTVYAPFSSQSPPRPRNGFTQVSALHVEGARVFATTPHRPFVLDFGPDTTRQTYPHVKETAHRMTADGIGFETQSYDHLLGLARGQRRM</sequence>
<protein>
    <submittedName>
        <fullName evidence="1">Uncharacterized protein</fullName>
    </submittedName>
</protein>
<dbReference type="InterPro" id="IPR015943">
    <property type="entry name" value="WD40/YVTN_repeat-like_dom_sf"/>
</dbReference>
<proteinExistence type="predicted"/>
<evidence type="ECO:0000313" key="1">
    <source>
        <dbReference type="EMBL" id="KAB5595876.1"/>
    </source>
</evidence>
<gene>
    <name evidence="1" type="ORF">CTheo_640</name>
</gene>
<organism evidence="1 2">
    <name type="scientific">Ceratobasidium theobromae</name>
    <dbReference type="NCBI Taxonomy" id="1582974"/>
    <lineage>
        <taxon>Eukaryota</taxon>
        <taxon>Fungi</taxon>
        <taxon>Dikarya</taxon>
        <taxon>Basidiomycota</taxon>
        <taxon>Agaricomycotina</taxon>
        <taxon>Agaricomycetes</taxon>
        <taxon>Cantharellales</taxon>
        <taxon>Ceratobasidiaceae</taxon>
        <taxon>Ceratobasidium</taxon>
    </lineage>
</organism>
<dbReference type="OrthoDB" id="1259151at2759"/>
<dbReference type="SUPFAM" id="SSF50978">
    <property type="entry name" value="WD40 repeat-like"/>
    <property type="match status" value="1"/>
</dbReference>
<dbReference type="EMBL" id="SSOP01000005">
    <property type="protein sequence ID" value="KAB5595876.1"/>
    <property type="molecule type" value="Genomic_DNA"/>
</dbReference>
<dbReference type="AlphaFoldDB" id="A0A5N5QXG5"/>
<dbReference type="Proteomes" id="UP000383932">
    <property type="component" value="Unassembled WGS sequence"/>
</dbReference>
<name>A0A5N5QXG5_9AGAM</name>
<reference evidence="1 2" key="1">
    <citation type="journal article" date="2019" name="Fungal Biol. Biotechnol.">
        <title>Draft genome sequence of fastidious pathogen Ceratobasidium theobromae, which causes vascular-streak dieback in Theobroma cacao.</title>
        <authorList>
            <person name="Ali S.S."/>
            <person name="Asman A."/>
            <person name="Shao J."/>
            <person name="Firmansyah A.P."/>
            <person name="Susilo A.W."/>
            <person name="Rosmana A."/>
            <person name="McMahon P."/>
            <person name="Junaid M."/>
            <person name="Guest D."/>
            <person name="Kheng T.Y."/>
            <person name="Meinhardt L.W."/>
            <person name="Bailey B.A."/>
        </authorList>
    </citation>
    <scope>NUCLEOTIDE SEQUENCE [LARGE SCALE GENOMIC DNA]</scope>
    <source>
        <strain evidence="1 2">CT2</strain>
    </source>
</reference>
<evidence type="ECO:0000313" key="2">
    <source>
        <dbReference type="Proteomes" id="UP000383932"/>
    </source>
</evidence>
<comment type="caution">
    <text evidence="1">The sequence shown here is derived from an EMBL/GenBank/DDBJ whole genome shotgun (WGS) entry which is preliminary data.</text>
</comment>
<accession>A0A5N5QXG5</accession>
<dbReference type="InterPro" id="IPR036322">
    <property type="entry name" value="WD40_repeat_dom_sf"/>
</dbReference>
<keyword evidence="2" id="KW-1185">Reference proteome</keyword>
<dbReference type="Gene3D" id="2.130.10.10">
    <property type="entry name" value="YVTN repeat-like/Quinoprotein amine dehydrogenase"/>
    <property type="match status" value="1"/>
</dbReference>